<protein>
    <submittedName>
        <fullName evidence="7">Amino acid permease</fullName>
    </submittedName>
</protein>
<feature type="transmembrane region" description="Helical" evidence="6">
    <location>
        <begin position="329"/>
        <end position="352"/>
    </location>
</feature>
<proteinExistence type="predicted"/>
<evidence type="ECO:0000256" key="5">
    <source>
        <dbReference type="ARBA" id="ARBA00023136"/>
    </source>
</evidence>
<evidence type="ECO:0000313" key="8">
    <source>
        <dbReference type="Proteomes" id="UP000190037"/>
    </source>
</evidence>
<name>A0A1T3NV15_9ACTN</name>
<dbReference type="Pfam" id="PF13520">
    <property type="entry name" value="AA_permease_2"/>
    <property type="match status" value="1"/>
</dbReference>
<dbReference type="GO" id="GO:0015171">
    <property type="term" value="F:amino acid transmembrane transporter activity"/>
    <property type="evidence" value="ECO:0007669"/>
    <property type="project" value="TreeGrafter"/>
</dbReference>
<dbReference type="GO" id="GO:0016020">
    <property type="term" value="C:membrane"/>
    <property type="evidence" value="ECO:0007669"/>
    <property type="project" value="UniProtKB-SubCell"/>
</dbReference>
<keyword evidence="2" id="KW-0813">Transport</keyword>
<comment type="subcellular location">
    <subcellularLocation>
        <location evidence="1">Membrane</location>
        <topology evidence="1">Multi-pass membrane protein</topology>
    </subcellularLocation>
</comment>
<feature type="transmembrane region" description="Helical" evidence="6">
    <location>
        <begin position="185"/>
        <end position="207"/>
    </location>
</feature>
<dbReference type="InterPro" id="IPR002293">
    <property type="entry name" value="AA/rel_permease1"/>
</dbReference>
<dbReference type="OrthoDB" id="9762947at2"/>
<reference evidence="7 8" key="1">
    <citation type="submission" date="2017-03" db="EMBL/GenBank/DDBJ databases">
        <title>Draft genome sequence of Streptomyces scabrisporus NF3, endophyte isolated from Amphipterygium adstringens.</title>
        <authorList>
            <person name="Vazquez M."/>
            <person name="Ceapa C.D."/>
            <person name="Rodriguez Luna D."/>
            <person name="Sanchez Esquivel S."/>
        </authorList>
    </citation>
    <scope>NUCLEOTIDE SEQUENCE [LARGE SCALE GENOMIC DNA]</scope>
    <source>
        <strain evidence="7 8">NF3</strain>
    </source>
</reference>
<dbReference type="STRING" id="159449.B4N89_06370"/>
<dbReference type="AlphaFoldDB" id="A0A1T3NV15"/>
<keyword evidence="4 6" id="KW-1133">Transmembrane helix</keyword>
<accession>A0A1T3NV15</accession>
<keyword evidence="3 6" id="KW-0812">Transmembrane</keyword>
<dbReference type="PANTHER" id="PTHR43243:SF4">
    <property type="entry name" value="CATIONIC AMINO ACID TRANSPORTER 4"/>
    <property type="match status" value="1"/>
</dbReference>
<feature type="transmembrane region" description="Helical" evidence="6">
    <location>
        <begin position="244"/>
        <end position="264"/>
    </location>
</feature>
<keyword evidence="5 6" id="KW-0472">Membrane</keyword>
<feature type="transmembrane region" description="Helical" evidence="6">
    <location>
        <begin position="62"/>
        <end position="85"/>
    </location>
</feature>
<feature type="transmembrane region" description="Helical" evidence="6">
    <location>
        <begin position="463"/>
        <end position="481"/>
    </location>
</feature>
<dbReference type="PANTHER" id="PTHR43243">
    <property type="entry name" value="INNER MEMBRANE TRANSPORTER YGJI-RELATED"/>
    <property type="match status" value="1"/>
</dbReference>
<gene>
    <name evidence="7" type="ORF">B4N89_06370</name>
</gene>
<comment type="caution">
    <text evidence="7">The sequence shown here is derived from an EMBL/GenBank/DDBJ whole genome shotgun (WGS) entry which is preliminary data.</text>
</comment>
<feature type="transmembrane region" description="Helical" evidence="6">
    <location>
        <begin position="35"/>
        <end position="56"/>
    </location>
</feature>
<sequence length="489" mass="52169">MANALFRTKNIEQSIQDTDEPEGHGLRRELSALDLMVFGVGVVVGTGIFVLTGTAAKDYAGPAVALSFVLAGVVCGLAALCYAEFASTVPVAGSAYTFSYTTLGELPAWIIGWDLILELALGVGVVSIGWSGYLNSLLSQAGLELPEAITAAPGDGGKVNLPALLLVLGVAAILVFGVKLSARFNLVMVTIKIAIVLLVIFAGLFFVKSGNYNPFVPDSQPPSSGHGGLKAPLVQTLFGFEPQIYGAMGIFSGAALVFFAYIGFDVVATAAEETRKPQRDMPIGILGSLVICTILYVSVSLVVVGMQRYDMLSSAAPLAEAFRSVDKGWIATIISIGAVAGLTTVCMILMMGQSRVFFAMSRDGLLPPLFARVHPKYGTPHVSTMLIAVVVAAIAGFTPIHEIDVMVNIGTLFAFLVVAASVLILRRTRPELPRAFRVPLVPWLPILSMLATLWLMINLSGETWLRFLVWMVAGFAVYFFYGARHSRLR</sequence>
<keyword evidence="8" id="KW-1185">Reference proteome</keyword>
<feature type="transmembrane region" description="Helical" evidence="6">
    <location>
        <begin position="382"/>
        <end position="400"/>
    </location>
</feature>
<feature type="transmembrane region" description="Helical" evidence="6">
    <location>
        <begin position="159"/>
        <end position="178"/>
    </location>
</feature>
<evidence type="ECO:0000256" key="2">
    <source>
        <dbReference type="ARBA" id="ARBA00022448"/>
    </source>
</evidence>
<dbReference type="PIRSF" id="PIRSF006060">
    <property type="entry name" value="AA_transporter"/>
    <property type="match status" value="1"/>
</dbReference>
<dbReference type="RefSeq" id="WP_078974890.1">
    <property type="nucleotide sequence ID" value="NZ_MWQN01000001.1"/>
</dbReference>
<evidence type="ECO:0000256" key="6">
    <source>
        <dbReference type="SAM" id="Phobius"/>
    </source>
</evidence>
<evidence type="ECO:0000256" key="3">
    <source>
        <dbReference type="ARBA" id="ARBA00022692"/>
    </source>
</evidence>
<organism evidence="7 8">
    <name type="scientific">Embleya scabrispora</name>
    <dbReference type="NCBI Taxonomy" id="159449"/>
    <lineage>
        <taxon>Bacteria</taxon>
        <taxon>Bacillati</taxon>
        <taxon>Actinomycetota</taxon>
        <taxon>Actinomycetes</taxon>
        <taxon>Kitasatosporales</taxon>
        <taxon>Streptomycetaceae</taxon>
        <taxon>Embleya</taxon>
    </lineage>
</organism>
<evidence type="ECO:0000256" key="4">
    <source>
        <dbReference type="ARBA" id="ARBA00022989"/>
    </source>
</evidence>
<dbReference type="Proteomes" id="UP000190037">
    <property type="component" value="Unassembled WGS sequence"/>
</dbReference>
<dbReference type="Gene3D" id="1.20.1740.10">
    <property type="entry name" value="Amino acid/polyamine transporter I"/>
    <property type="match status" value="1"/>
</dbReference>
<evidence type="ECO:0000256" key="1">
    <source>
        <dbReference type="ARBA" id="ARBA00004141"/>
    </source>
</evidence>
<dbReference type="eggNOG" id="COG0531">
    <property type="taxonomic scope" value="Bacteria"/>
</dbReference>
<dbReference type="EMBL" id="MWQN01000001">
    <property type="protein sequence ID" value="OPC80634.1"/>
    <property type="molecule type" value="Genomic_DNA"/>
</dbReference>
<feature type="transmembrane region" description="Helical" evidence="6">
    <location>
        <begin position="437"/>
        <end position="457"/>
    </location>
</feature>
<evidence type="ECO:0000313" key="7">
    <source>
        <dbReference type="EMBL" id="OPC80634.1"/>
    </source>
</evidence>
<feature type="transmembrane region" description="Helical" evidence="6">
    <location>
        <begin position="106"/>
        <end position="130"/>
    </location>
</feature>
<feature type="transmembrane region" description="Helical" evidence="6">
    <location>
        <begin position="285"/>
        <end position="309"/>
    </location>
</feature>
<feature type="transmembrane region" description="Helical" evidence="6">
    <location>
        <begin position="406"/>
        <end position="425"/>
    </location>
</feature>